<evidence type="ECO:0000313" key="3">
    <source>
        <dbReference type="Proteomes" id="UP000886523"/>
    </source>
</evidence>
<reference evidence="2" key="1">
    <citation type="journal article" date="2020" name="Nat. Commun.">
        <title>Large-scale genome sequencing of mycorrhizal fungi provides insights into the early evolution of symbiotic traits.</title>
        <authorList>
            <person name="Miyauchi S."/>
            <person name="Kiss E."/>
            <person name="Kuo A."/>
            <person name="Drula E."/>
            <person name="Kohler A."/>
            <person name="Sanchez-Garcia M."/>
            <person name="Morin E."/>
            <person name="Andreopoulos B."/>
            <person name="Barry K.W."/>
            <person name="Bonito G."/>
            <person name="Buee M."/>
            <person name="Carver A."/>
            <person name="Chen C."/>
            <person name="Cichocki N."/>
            <person name="Clum A."/>
            <person name="Culley D."/>
            <person name="Crous P.W."/>
            <person name="Fauchery L."/>
            <person name="Girlanda M."/>
            <person name="Hayes R.D."/>
            <person name="Keri Z."/>
            <person name="LaButti K."/>
            <person name="Lipzen A."/>
            <person name="Lombard V."/>
            <person name="Magnuson J."/>
            <person name="Maillard F."/>
            <person name="Murat C."/>
            <person name="Nolan M."/>
            <person name="Ohm R.A."/>
            <person name="Pangilinan J."/>
            <person name="Pereira M.F."/>
            <person name="Perotto S."/>
            <person name="Peter M."/>
            <person name="Pfister S."/>
            <person name="Riley R."/>
            <person name="Sitrit Y."/>
            <person name="Stielow J.B."/>
            <person name="Szollosi G."/>
            <person name="Zifcakova L."/>
            <person name="Stursova M."/>
            <person name="Spatafora J.W."/>
            <person name="Tedersoo L."/>
            <person name="Vaario L.M."/>
            <person name="Yamada A."/>
            <person name="Yan M."/>
            <person name="Wang P."/>
            <person name="Xu J."/>
            <person name="Bruns T."/>
            <person name="Baldrian P."/>
            <person name="Vilgalys R."/>
            <person name="Dunand C."/>
            <person name="Henrissat B."/>
            <person name="Grigoriev I.V."/>
            <person name="Hibbett D."/>
            <person name="Nagy L.G."/>
            <person name="Martin F.M."/>
        </authorList>
    </citation>
    <scope>NUCLEOTIDE SEQUENCE</scope>
    <source>
        <strain evidence="2">UP504</strain>
    </source>
</reference>
<gene>
    <name evidence="2" type="ORF">BS47DRAFT_1360759</name>
</gene>
<protein>
    <submittedName>
        <fullName evidence="2">Uncharacterized protein</fullName>
    </submittedName>
</protein>
<keyword evidence="3" id="KW-1185">Reference proteome</keyword>
<dbReference type="Proteomes" id="UP000886523">
    <property type="component" value="Unassembled WGS sequence"/>
</dbReference>
<name>A0A9P6DYB8_9AGAM</name>
<proteinExistence type="predicted"/>
<feature type="region of interest" description="Disordered" evidence="1">
    <location>
        <begin position="424"/>
        <end position="455"/>
    </location>
</feature>
<organism evidence="2 3">
    <name type="scientific">Hydnum rufescens UP504</name>
    <dbReference type="NCBI Taxonomy" id="1448309"/>
    <lineage>
        <taxon>Eukaryota</taxon>
        <taxon>Fungi</taxon>
        <taxon>Dikarya</taxon>
        <taxon>Basidiomycota</taxon>
        <taxon>Agaricomycotina</taxon>
        <taxon>Agaricomycetes</taxon>
        <taxon>Cantharellales</taxon>
        <taxon>Hydnaceae</taxon>
        <taxon>Hydnum</taxon>
    </lineage>
</organism>
<evidence type="ECO:0000313" key="2">
    <source>
        <dbReference type="EMBL" id="KAF9515799.1"/>
    </source>
</evidence>
<dbReference type="EMBL" id="MU128946">
    <property type="protein sequence ID" value="KAF9515799.1"/>
    <property type="molecule type" value="Genomic_DNA"/>
</dbReference>
<dbReference type="AlphaFoldDB" id="A0A9P6DYB8"/>
<evidence type="ECO:0000256" key="1">
    <source>
        <dbReference type="SAM" id="MobiDB-lite"/>
    </source>
</evidence>
<comment type="caution">
    <text evidence="2">The sequence shown here is derived from an EMBL/GenBank/DDBJ whole genome shotgun (WGS) entry which is preliminary data.</text>
</comment>
<accession>A0A9P6DYB8</accession>
<sequence length="455" mass="52083">MDVDGGPGEVYRQGMEEAMQVAAQSPEGLPEEVDIQSLCDLQKVLRDKKGQFHSLMQYQVTWVLQEHGHHLLFIPPPGSGKTLPFQVAMSIWPENVHAILYEQMKHWLTASGLSASVISKESLSPSSGGWTAMKNVLELPNINMLLMTGTAPLLYMGELWSKLDLFPEQMIQFQTLCAPSIHQPNIQYQTLYANSASSHNTRALVAIVESLEHGLLPGQCRAVFFNSKEYCKRFATEIGFMGSSLMGRMWIVAHCKIDIQSCLHVLAVWLKGLERICFKGEYLMKSGKIQDLGQDMHLMETIQGMWQFKIRDYCPRYQWVFILGKESQLDECQNNRSIWTLCFQSWEHSKMSNAFHGDVVVPIAWIVRSNRSLLGCLAQYMGHPELEKPKNFDRWLSCLDEGQKKCNIGRVDRYDEQIQIASKPHRESFEWSQSKYNRRDQGKMEGSAQNEEHTK</sequence>